<dbReference type="Gene3D" id="3.40.50.360">
    <property type="match status" value="1"/>
</dbReference>
<proteinExistence type="predicted"/>
<dbReference type="GO" id="GO:0010181">
    <property type="term" value="F:FMN binding"/>
    <property type="evidence" value="ECO:0007669"/>
    <property type="project" value="TreeGrafter"/>
</dbReference>
<dbReference type="PANTHER" id="PTHR30543:SF21">
    <property type="entry name" value="NAD(P)H-DEPENDENT FMN REDUCTASE LOT6"/>
    <property type="match status" value="1"/>
</dbReference>
<protein>
    <submittedName>
        <fullName evidence="2">NADPH-dependent FMN reductase</fullName>
    </submittedName>
</protein>
<dbReference type="GO" id="GO:0005829">
    <property type="term" value="C:cytosol"/>
    <property type="evidence" value="ECO:0007669"/>
    <property type="project" value="TreeGrafter"/>
</dbReference>
<feature type="non-terminal residue" evidence="2">
    <location>
        <position position="195"/>
    </location>
</feature>
<feature type="domain" description="NADPH-dependent FMN reductase-like" evidence="1">
    <location>
        <begin position="10"/>
        <end position="153"/>
    </location>
</feature>
<dbReference type="GO" id="GO:0016491">
    <property type="term" value="F:oxidoreductase activity"/>
    <property type="evidence" value="ECO:0007669"/>
    <property type="project" value="InterPro"/>
</dbReference>
<dbReference type="Pfam" id="PF03358">
    <property type="entry name" value="FMN_red"/>
    <property type="match status" value="1"/>
</dbReference>
<reference evidence="2" key="2">
    <citation type="journal article" date="2014" name="ISME J.">
        <title>Microbial stratification in low pH oxic and suboxic macroscopic growths along an acid mine drainage.</title>
        <authorList>
            <person name="Mendez-Garcia C."/>
            <person name="Mesa V."/>
            <person name="Sprenger R.R."/>
            <person name="Richter M."/>
            <person name="Diez M.S."/>
            <person name="Solano J."/>
            <person name="Bargiela R."/>
            <person name="Golyshina O.V."/>
            <person name="Manteca A."/>
            <person name="Ramos J.L."/>
            <person name="Gallego J.R."/>
            <person name="Llorente I."/>
            <person name="Martins Dos Santos V.A."/>
            <person name="Jensen O.N."/>
            <person name="Pelaez A.I."/>
            <person name="Sanchez J."/>
            <person name="Ferrer M."/>
        </authorList>
    </citation>
    <scope>NUCLEOTIDE SEQUENCE</scope>
</reference>
<comment type="caution">
    <text evidence="2">The sequence shown here is derived from an EMBL/GenBank/DDBJ whole genome shotgun (WGS) entry which is preliminary data.</text>
</comment>
<gene>
    <name evidence="2" type="ORF">B1A_08737</name>
</gene>
<organism evidence="2">
    <name type="scientific">mine drainage metagenome</name>
    <dbReference type="NCBI Taxonomy" id="410659"/>
    <lineage>
        <taxon>unclassified sequences</taxon>
        <taxon>metagenomes</taxon>
        <taxon>ecological metagenomes</taxon>
    </lineage>
</organism>
<accession>T1CDB3</accession>
<dbReference type="InterPro" id="IPR050712">
    <property type="entry name" value="NAD(P)H-dep_reductase"/>
</dbReference>
<sequence>MLRLSNSSVRIAGISGSLRHGSYNTMLLNAAKDVLPEGASLEIWGIGDLPLYNEDERLSGPSEPVRRFKERLHAADAILFAVPEYNYSFTGVLKNAIDWASRPTDESPLARKPVAMMGASGGTFGTVRAQLHLRQVCVFCNMFPINKPEVLVREPDLKFSADGKLTDGPTRELLGQLVAELVRFTRQLRAGEDAL</sequence>
<dbReference type="InterPro" id="IPR005025">
    <property type="entry name" value="FMN_Rdtase-like_dom"/>
</dbReference>
<name>T1CDB3_9ZZZZ</name>
<evidence type="ECO:0000259" key="1">
    <source>
        <dbReference type="Pfam" id="PF03358"/>
    </source>
</evidence>
<dbReference type="InterPro" id="IPR029039">
    <property type="entry name" value="Flavoprotein-like_sf"/>
</dbReference>
<dbReference type="PANTHER" id="PTHR30543">
    <property type="entry name" value="CHROMATE REDUCTASE"/>
    <property type="match status" value="1"/>
</dbReference>
<dbReference type="EMBL" id="AUZX01006223">
    <property type="protein sequence ID" value="EQD64705.1"/>
    <property type="molecule type" value="Genomic_DNA"/>
</dbReference>
<reference evidence="2" key="1">
    <citation type="submission" date="2013-08" db="EMBL/GenBank/DDBJ databases">
        <authorList>
            <person name="Mendez C."/>
            <person name="Richter M."/>
            <person name="Ferrer M."/>
            <person name="Sanchez J."/>
        </authorList>
    </citation>
    <scope>NUCLEOTIDE SEQUENCE</scope>
</reference>
<evidence type="ECO:0000313" key="2">
    <source>
        <dbReference type="EMBL" id="EQD64705.1"/>
    </source>
</evidence>
<dbReference type="SUPFAM" id="SSF52218">
    <property type="entry name" value="Flavoproteins"/>
    <property type="match status" value="1"/>
</dbReference>
<dbReference type="AlphaFoldDB" id="T1CDB3"/>